<comment type="catalytic activity">
    <reaction evidence="1">
        <text>an acyl phosphate + H2O = a carboxylate + phosphate + H(+)</text>
        <dbReference type="Rhea" id="RHEA:14965"/>
        <dbReference type="ChEBI" id="CHEBI:15377"/>
        <dbReference type="ChEBI" id="CHEBI:15378"/>
        <dbReference type="ChEBI" id="CHEBI:29067"/>
        <dbReference type="ChEBI" id="CHEBI:43474"/>
        <dbReference type="ChEBI" id="CHEBI:59918"/>
        <dbReference type="EC" id="3.6.1.7"/>
    </reaction>
</comment>
<dbReference type="PANTHER" id="PTHR42959:SF1">
    <property type="entry name" value="CARBAMOYLTRANSFERASE HYPF"/>
    <property type="match status" value="1"/>
</dbReference>
<dbReference type="Pfam" id="PF00708">
    <property type="entry name" value="Acylphosphatase"/>
    <property type="match status" value="1"/>
</dbReference>
<comment type="caution">
    <text evidence="3">The sequence shown here is derived from an EMBL/GenBank/DDBJ whole genome shotgun (WGS) entry which is preliminary data.</text>
</comment>
<dbReference type="PANTHER" id="PTHR42959">
    <property type="entry name" value="CARBAMOYLTRANSFERASE"/>
    <property type="match status" value="1"/>
</dbReference>
<accession>N6VTH9</accession>
<protein>
    <recommendedName>
        <fullName evidence="1">acylphosphatase</fullName>
        <ecNumber evidence="1">3.6.1.7</ecNumber>
    </recommendedName>
</protein>
<dbReference type="PROSITE" id="PS00150">
    <property type="entry name" value="ACYLPHOSPHATASE_1"/>
    <property type="match status" value="1"/>
</dbReference>
<evidence type="ECO:0000259" key="2">
    <source>
        <dbReference type="PROSITE" id="PS51160"/>
    </source>
</evidence>
<dbReference type="InterPro" id="IPR051060">
    <property type="entry name" value="Carbamoyltrans_HypF-like"/>
</dbReference>
<dbReference type="Proteomes" id="UP000053695">
    <property type="component" value="Unassembled WGS sequence"/>
</dbReference>
<evidence type="ECO:0000313" key="3">
    <source>
        <dbReference type="EMBL" id="ENN96486.1"/>
    </source>
</evidence>
<keyword evidence="1" id="KW-0378">Hydrolase</keyword>
<sequence>MIRIIVKGIVQGVGFRPFVYRLAKKYNLKGYVKNCGNYVEIVVKGNNIERFINDLITKKPEIAKIDEIETEEIEDLDIDDFYILKSSNGKEDIGIIPADLSICEDCLREMFNKKDRRFRYPFTACLNCGPKFTIIEKLPYDR</sequence>
<dbReference type="GO" id="GO:0008270">
    <property type="term" value="F:zinc ion binding"/>
    <property type="evidence" value="ECO:0007669"/>
    <property type="project" value="InterPro"/>
</dbReference>
<dbReference type="GO" id="GO:0051604">
    <property type="term" value="P:protein maturation"/>
    <property type="evidence" value="ECO:0007669"/>
    <property type="project" value="TreeGrafter"/>
</dbReference>
<reference evidence="3 4" key="1">
    <citation type="journal article" date="2013" name="Genome Announc.">
        <title>Draft Genome Sequence of a Highly Flagellated, Fast-Swimming Archaeon, Methanocaldococcus villosus Strain KIN24-T80 (DSM 22612).</title>
        <authorList>
            <person name="Thennarasu S."/>
            <person name="Polireddy D."/>
            <person name="Antony A."/>
            <person name="Yada M.R."/>
            <person name="Algarawi S."/>
            <person name="Sivakumar N."/>
        </authorList>
    </citation>
    <scope>NUCLEOTIDE SEQUENCE [LARGE SCALE GENOMIC DNA]</scope>
    <source>
        <strain evidence="3 4">KIN24-T80</strain>
    </source>
</reference>
<dbReference type="GO" id="GO:0016743">
    <property type="term" value="F:carboxyl- or carbamoyltransferase activity"/>
    <property type="evidence" value="ECO:0007669"/>
    <property type="project" value="TreeGrafter"/>
</dbReference>
<dbReference type="AlphaFoldDB" id="N6VTH9"/>
<dbReference type="EC" id="3.6.1.7" evidence="1"/>
<dbReference type="Pfam" id="PF07503">
    <property type="entry name" value="zf-HYPF"/>
    <property type="match status" value="1"/>
</dbReference>
<dbReference type="InterPro" id="IPR036046">
    <property type="entry name" value="Acylphosphatase-like_dom_sf"/>
</dbReference>
<dbReference type="InterPro" id="IPR011125">
    <property type="entry name" value="Znf_HypF"/>
</dbReference>
<dbReference type="RefSeq" id="WP_004590091.1">
    <property type="nucleotide sequence ID" value="NZ_APMM01000013.1"/>
</dbReference>
<dbReference type="EMBL" id="APMM01000013">
    <property type="protein sequence ID" value="ENN96486.1"/>
    <property type="molecule type" value="Genomic_DNA"/>
</dbReference>
<dbReference type="PROSITE" id="PS51160">
    <property type="entry name" value="ACYLPHOSPHATASE_3"/>
    <property type="match status" value="1"/>
</dbReference>
<dbReference type="InterPro" id="IPR001792">
    <property type="entry name" value="Acylphosphatase-like_dom"/>
</dbReference>
<feature type="domain" description="Acylphosphatase-like" evidence="2">
    <location>
        <begin position="1"/>
        <end position="85"/>
    </location>
</feature>
<evidence type="ECO:0000256" key="1">
    <source>
        <dbReference type="PROSITE-ProRule" id="PRU00520"/>
    </source>
</evidence>
<dbReference type="InterPro" id="IPR017968">
    <property type="entry name" value="Acylphosphatase_CS"/>
</dbReference>
<dbReference type="GO" id="GO:0003998">
    <property type="term" value="F:acylphosphatase activity"/>
    <property type="evidence" value="ECO:0007669"/>
    <property type="project" value="UniProtKB-EC"/>
</dbReference>
<feature type="non-terminal residue" evidence="3">
    <location>
        <position position="142"/>
    </location>
</feature>
<dbReference type="OrthoDB" id="6643at2157"/>
<gene>
    <name evidence="3" type="ORF">J422_01655</name>
</gene>
<feature type="active site" evidence="1">
    <location>
        <position position="16"/>
    </location>
</feature>
<name>N6VTH9_9EURY</name>
<dbReference type="SUPFAM" id="SSF54975">
    <property type="entry name" value="Acylphosphatase/BLUF domain-like"/>
    <property type="match status" value="1"/>
</dbReference>
<feature type="active site" evidence="1">
    <location>
        <position position="34"/>
    </location>
</feature>
<proteinExistence type="predicted"/>
<evidence type="ECO:0000313" key="4">
    <source>
        <dbReference type="Proteomes" id="UP000053695"/>
    </source>
</evidence>
<organism evidence="3 4">
    <name type="scientific">Methanocaldococcus villosus KIN24-T80</name>
    <dbReference type="NCBI Taxonomy" id="1069083"/>
    <lineage>
        <taxon>Archaea</taxon>
        <taxon>Methanobacteriati</taxon>
        <taxon>Methanobacteriota</taxon>
        <taxon>Methanomada group</taxon>
        <taxon>Methanococci</taxon>
        <taxon>Methanococcales</taxon>
        <taxon>Methanocaldococcaceae</taxon>
        <taxon>Methanocaldococcus</taxon>
    </lineage>
</organism>
<dbReference type="Gene3D" id="3.90.870.50">
    <property type="match status" value="1"/>
</dbReference>
<keyword evidence="4" id="KW-1185">Reference proteome</keyword>